<reference evidence="2 3" key="1">
    <citation type="submission" date="2020-05" db="EMBL/GenBank/DDBJ databases">
        <authorList>
            <person name="Whitworth D."/>
        </authorList>
    </citation>
    <scope>NUCLEOTIDE SEQUENCE [LARGE SCALE GENOMIC DNA]</scope>
    <source>
        <strain evidence="2 3">AM005</strain>
    </source>
</reference>
<feature type="region of interest" description="Disordered" evidence="1">
    <location>
        <begin position="25"/>
        <end position="90"/>
    </location>
</feature>
<comment type="caution">
    <text evidence="2">The sequence shown here is derived from an EMBL/GenBank/DDBJ whole genome shotgun (WGS) entry which is preliminary data.</text>
</comment>
<evidence type="ECO:0000256" key="1">
    <source>
        <dbReference type="SAM" id="MobiDB-lite"/>
    </source>
</evidence>
<organism evidence="2 3">
    <name type="scientific">Myxococcus xanthus</name>
    <dbReference type="NCBI Taxonomy" id="34"/>
    <lineage>
        <taxon>Bacteria</taxon>
        <taxon>Pseudomonadati</taxon>
        <taxon>Myxococcota</taxon>
        <taxon>Myxococcia</taxon>
        <taxon>Myxococcales</taxon>
        <taxon>Cystobacterineae</taxon>
        <taxon>Myxococcaceae</taxon>
        <taxon>Myxococcus</taxon>
    </lineage>
</organism>
<dbReference type="EMBL" id="JABFNT010000041">
    <property type="protein sequence ID" value="NOJ79566.1"/>
    <property type="molecule type" value="Genomic_DNA"/>
</dbReference>
<accession>A0A7Y4II66</accession>
<evidence type="ECO:0000313" key="2">
    <source>
        <dbReference type="EMBL" id="NOJ79566.1"/>
    </source>
</evidence>
<dbReference type="RefSeq" id="WP_171452939.1">
    <property type="nucleotide sequence ID" value="NZ_JABFNS010000156.1"/>
</dbReference>
<dbReference type="AlphaFoldDB" id="A0A7Y4II66"/>
<proteinExistence type="predicted"/>
<sequence length="90" mass="9236">MEDSGDGVGIREDLEDAHAVGAFSVAGDVEREDAGEEFPPMRQGRGEAPGEDVAESLERAKPSASCGDGSGAAGLGMTCSRSQRRLANTP</sequence>
<name>A0A7Y4II66_MYXXA</name>
<protein>
    <submittedName>
        <fullName evidence="2">Uncharacterized protein</fullName>
    </submittedName>
</protein>
<evidence type="ECO:0000313" key="3">
    <source>
        <dbReference type="Proteomes" id="UP000533080"/>
    </source>
</evidence>
<feature type="compositionally biased region" description="Polar residues" evidence="1">
    <location>
        <begin position="79"/>
        <end position="90"/>
    </location>
</feature>
<gene>
    <name evidence="2" type="ORF">HNV28_14655</name>
</gene>
<dbReference type="Proteomes" id="UP000533080">
    <property type="component" value="Unassembled WGS sequence"/>
</dbReference>